<keyword evidence="3 5" id="KW-1133">Transmembrane helix</keyword>
<feature type="transmembrane region" description="Helical" evidence="5">
    <location>
        <begin position="22"/>
        <end position="45"/>
    </location>
</feature>
<accession>A0ABU7UXQ8</accession>
<feature type="transmembrane region" description="Helical" evidence="5">
    <location>
        <begin position="113"/>
        <end position="132"/>
    </location>
</feature>
<comment type="caution">
    <text evidence="7">The sequence shown here is derived from an EMBL/GenBank/DDBJ whole genome shotgun (WGS) entry which is preliminary data.</text>
</comment>
<keyword evidence="2 5" id="KW-0812">Transmembrane</keyword>
<dbReference type="SUPFAM" id="SSF161111">
    <property type="entry name" value="Cation efflux protein transmembrane domain-like"/>
    <property type="match status" value="1"/>
</dbReference>
<reference evidence="7 8" key="1">
    <citation type="submission" date="2024-01" db="EMBL/GenBank/DDBJ databases">
        <title>Novel species of the genus Luteimonas isolated from rivers.</title>
        <authorList>
            <person name="Lu H."/>
        </authorList>
    </citation>
    <scope>NUCLEOTIDE SEQUENCE [LARGE SCALE GENOMIC DNA]</scope>
    <source>
        <strain evidence="7 8">FXH3W</strain>
    </source>
</reference>
<name>A0ABU7UXQ8_9GAMM</name>
<evidence type="ECO:0000259" key="6">
    <source>
        <dbReference type="Pfam" id="PF01545"/>
    </source>
</evidence>
<proteinExistence type="predicted"/>
<dbReference type="Gene3D" id="1.20.1510.10">
    <property type="entry name" value="Cation efflux protein transmembrane domain"/>
    <property type="match status" value="1"/>
</dbReference>
<keyword evidence="8" id="KW-1185">Reference proteome</keyword>
<organism evidence="7 8">
    <name type="scientific">Aquilutibacter rugosus</name>
    <dbReference type="NCBI Taxonomy" id="3115820"/>
    <lineage>
        <taxon>Bacteria</taxon>
        <taxon>Pseudomonadati</taxon>
        <taxon>Pseudomonadota</taxon>
        <taxon>Gammaproteobacteria</taxon>
        <taxon>Lysobacterales</taxon>
        <taxon>Lysobacteraceae</taxon>
        <taxon>Aquilutibacter</taxon>
    </lineage>
</organism>
<feature type="transmembrane region" description="Helical" evidence="5">
    <location>
        <begin position="57"/>
        <end position="74"/>
    </location>
</feature>
<dbReference type="EMBL" id="JAZHBO010000001">
    <property type="protein sequence ID" value="MEF2155023.1"/>
    <property type="molecule type" value="Genomic_DNA"/>
</dbReference>
<evidence type="ECO:0000313" key="8">
    <source>
        <dbReference type="Proteomes" id="UP001356170"/>
    </source>
</evidence>
<feature type="domain" description="Cation efflux protein transmembrane" evidence="6">
    <location>
        <begin position="24"/>
        <end position="201"/>
    </location>
</feature>
<dbReference type="RefSeq" id="WP_143925887.1">
    <property type="nucleotide sequence ID" value="NZ_JAZHBN010000009.1"/>
</dbReference>
<evidence type="ECO:0000256" key="5">
    <source>
        <dbReference type="SAM" id="Phobius"/>
    </source>
</evidence>
<gene>
    <name evidence="7" type="ORF">V3390_02050</name>
</gene>
<dbReference type="InterPro" id="IPR027469">
    <property type="entry name" value="Cation_efflux_TMD_sf"/>
</dbReference>
<keyword evidence="4 5" id="KW-0472">Membrane</keyword>
<sequence>MSDCDCGKPVELKSMEARQRRVLMIVMSINIVTCIMMFSAAYFSGSSSLLSGTLDNLGDAATYLLSILVIGASVRAKARVALFKGLLIFGAAIAVGLQIIWRLNNPAVPVFETMGVVAALNLALNGVCLWLLTPIRDTDINISSAWECSRNDMFEGVAVLAATAGVWLFESGWPDLVVAIALLVMFLRSAWRVLRSAWRSLSSSPDSAATCGASPRGMNK</sequence>
<comment type="subcellular location">
    <subcellularLocation>
        <location evidence="1">Membrane</location>
        <topology evidence="1">Multi-pass membrane protein</topology>
    </subcellularLocation>
</comment>
<evidence type="ECO:0000256" key="4">
    <source>
        <dbReference type="ARBA" id="ARBA00023136"/>
    </source>
</evidence>
<feature type="transmembrane region" description="Helical" evidence="5">
    <location>
        <begin position="81"/>
        <end position="101"/>
    </location>
</feature>
<evidence type="ECO:0000313" key="7">
    <source>
        <dbReference type="EMBL" id="MEF2155023.1"/>
    </source>
</evidence>
<dbReference type="InterPro" id="IPR058533">
    <property type="entry name" value="Cation_efflux_TM"/>
</dbReference>
<protein>
    <submittedName>
        <fullName evidence="7">Cation transporter</fullName>
    </submittedName>
</protein>
<evidence type="ECO:0000256" key="3">
    <source>
        <dbReference type="ARBA" id="ARBA00022989"/>
    </source>
</evidence>
<evidence type="ECO:0000256" key="1">
    <source>
        <dbReference type="ARBA" id="ARBA00004141"/>
    </source>
</evidence>
<dbReference type="Proteomes" id="UP001356170">
    <property type="component" value="Unassembled WGS sequence"/>
</dbReference>
<evidence type="ECO:0000256" key="2">
    <source>
        <dbReference type="ARBA" id="ARBA00022692"/>
    </source>
</evidence>
<dbReference type="Pfam" id="PF01545">
    <property type="entry name" value="Cation_efflux"/>
    <property type="match status" value="1"/>
</dbReference>